<name>A0A813P1U4_9BILA</name>
<dbReference type="AlphaFoldDB" id="A0A813P1U4"/>
<reference evidence="2" key="1">
    <citation type="submission" date="2021-02" db="EMBL/GenBank/DDBJ databases">
        <authorList>
            <person name="Nowell W R."/>
        </authorList>
    </citation>
    <scope>NUCLEOTIDE SEQUENCE</scope>
</reference>
<evidence type="ECO:0000313" key="3">
    <source>
        <dbReference type="EMBL" id="CAF0899542.1"/>
    </source>
</evidence>
<dbReference type="Proteomes" id="UP000663854">
    <property type="component" value="Unassembled WGS sequence"/>
</dbReference>
<keyword evidence="1" id="KW-0732">Signal</keyword>
<evidence type="ECO:0000256" key="1">
    <source>
        <dbReference type="SAM" id="SignalP"/>
    </source>
</evidence>
<evidence type="ECO:0000313" key="4">
    <source>
        <dbReference type="Proteomes" id="UP000663854"/>
    </source>
</evidence>
<evidence type="ECO:0000313" key="5">
    <source>
        <dbReference type="Proteomes" id="UP000663870"/>
    </source>
</evidence>
<sequence>MFTVLLFLVFVHGLNGLSCVDSVHSFRVPRKNFEWNTFTSDTIEANFQSQSGDDNSVCHVTIIVEYNIQGDDYVNITYDEPASDTCDYMEFGTTFTLENDQQSMVSYIDYVCSSHDFCEHTFVKQWVKRLLGTDDNSLHTAITYLLSNSSESTKCYWKHATSDCASHMCFALYDELKNIPLNNGSCLENRSLGSIYIYVKIKQIESVHSLPIEFEYKCKKNKFTQELFYDFADHQRFDDSIRSLSCSRQNFTSTPANLRSTNFSFTLIELDKEIKSFLDNINRCDIYMEADYRQHDGHLTGIKLLTVNAQMKLNRISQSSTTTTTMETSTDPIFF</sequence>
<keyword evidence="5" id="KW-1185">Reference proteome</keyword>
<dbReference type="EMBL" id="CAJNOH010000010">
    <property type="protein sequence ID" value="CAF0744143.1"/>
    <property type="molecule type" value="Genomic_DNA"/>
</dbReference>
<gene>
    <name evidence="3" type="ORF">JXQ802_LOCUS9080</name>
    <name evidence="2" type="ORF">PYM288_LOCUS1724</name>
</gene>
<dbReference type="Proteomes" id="UP000663870">
    <property type="component" value="Unassembled WGS sequence"/>
</dbReference>
<proteinExistence type="predicted"/>
<comment type="caution">
    <text evidence="2">The sequence shown here is derived from an EMBL/GenBank/DDBJ whole genome shotgun (WGS) entry which is preliminary data.</text>
</comment>
<dbReference type="EMBL" id="CAJNOL010000164">
    <property type="protein sequence ID" value="CAF0899542.1"/>
    <property type="molecule type" value="Genomic_DNA"/>
</dbReference>
<feature type="chain" id="PRO_5036222498" evidence="1">
    <location>
        <begin position="17"/>
        <end position="335"/>
    </location>
</feature>
<evidence type="ECO:0000313" key="2">
    <source>
        <dbReference type="EMBL" id="CAF0744143.1"/>
    </source>
</evidence>
<feature type="signal peptide" evidence="1">
    <location>
        <begin position="1"/>
        <end position="16"/>
    </location>
</feature>
<accession>A0A813P1U4</accession>
<protein>
    <submittedName>
        <fullName evidence="2">Uncharacterized protein</fullName>
    </submittedName>
</protein>
<organism evidence="2 4">
    <name type="scientific">Rotaria sordida</name>
    <dbReference type="NCBI Taxonomy" id="392033"/>
    <lineage>
        <taxon>Eukaryota</taxon>
        <taxon>Metazoa</taxon>
        <taxon>Spiralia</taxon>
        <taxon>Gnathifera</taxon>
        <taxon>Rotifera</taxon>
        <taxon>Eurotatoria</taxon>
        <taxon>Bdelloidea</taxon>
        <taxon>Philodinida</taxon>
        <taxon>Philodinidae</taxon>
        <taxon>Rotaria</taxon>
    </lineage>
</organism>